<sequence>MRYACLIKYNDILACISWKKTTSITTTTLPTPPSSNTTTILSPLPLSSSLTNPHQIVGNILSVRLGFSGMVMIQGNRDQDYQTKSNDNNNNNEHLDTSHFLSSADSLRQRPTNMRTKI</sequence>
<dbReference type="EMBL" id="ASGP02000006">
    <property type="protein sequence ID" value="KAH9501299.1"/>
    <property type="molecule type" value="Genomic_DNA"/>
</dbReference>
<comment type="caution">
    <text evidence="2">The sequence shown here is derived from an EMBL/GenBank/DDBJ whole genome shotgun (WGS) entry which is preliminary data.</text>
</comment>
<reference evidence="2" key="2">
    <citation type="journal article" date="2022" name="Res Sq">
        <title>Comparative Genomics Reveals Insights into the Divergent Evolution of Astigmatic Mites and Household Pest Adaptations.</title>
        <authorList>
            <person name="Xiong Q."/>
            <person name="Wan A.T.-Y."/>
            <person name="Liu X.-Y."/>
            <person name="Fung C.S.-H."/>
            <person name="Xiao X."/>
            <person name="Malainual N."/>
            <person name="Hou J."/>
            <person name="Wang L."/>
            <person name="Wang M."/>
            <person name="Yang K."/>
            <person name="Cui Y."/>
            <person name="Leung E."/>
            <person name="Nong W."/>
            <person name="Shin S.-K."/>
            <person name="Au S."/>
            <person name="Jeong K.Y."/>
            <person name="Chew F.T."/>
            <person name="Hui J."/>
            <person name="Leung T.F."/>
            <person name="Tungtrongchitr A."/>
            <person name="Zhong N."/>
            <person name="Liu Z."/>
            <person name="Tsui S."/>
        </authorList>
    </citation>
    <scope>NUCLEOTIDE SEQUENCE</scope>
    <source>
        <strain evidence="2">Derf</strain>
        <tissue evidence="2">Whole organism</tissue>
    </source>
</reference>
<feature type="region of interest" description="Disordered" evidence="1">
    <location>
        <begin position="78"/>
        <end position="118"/>
    </location>
</feature>
<reference evidence="2" key="1">
    <citation type="submission" date="2013-05" db="EMBL/GenBank/DDBJ databases">
        <authorList>
            <person name="Yim A.K.Y."/>
            <person name="Chan T.F."/>
            <person name="Ji K.M."/>
            <person name="Liu X.Y."/>
            <person name="Zhou J.W."/>
            <person name="Li R.Q."/>
            <person name="Yang K.Y."/>
            <person name="Li J."/>
            <person name="Li M."/>
            <person name="Law P.T.W."/>
            <person name="Wu Y.L."/>
            <person name="Cai Z.L."/>
            <person name="Qin H."/>
            <person name="Bao Y."/>
            <person name="Leung R.K.K."/>
            <person name="Ng P.K.S."/>
            <person name="Zou J."/>
            <person name="Zhong X.J."/>
            <person name="Ran P.X."/>
            <person name="Zhong N.S."/>
            <person name="Liu Z.G."/>
            <person name="Tsui S.K.W."/>
        </authorList>
    </citation>
    <scope>NUCLEOTIDE SEQUENCE</scope>
    <source>
        <strain evidence="2">Derf</strain>
        <tissue evidence="2">Whole organism</tissue>
    </source>
</reference>
<proteinExistence type="predicted"/>
<dbReference type="Proteomes" id="UP000790347">
    <property type="component" value="Unassembled WGS sequence"/>
</dbReference>
<organism evidence="2 3">
    <name type="scientific">Dermatophagoides farinae</name>
    <name type="common">American house dust mite</name>
    <dbReference type="NCBI Taxonomy" id="6954"/>
    <lineage>
        <taxon>Eukaryota</taxon>
        <taxon>Metazoa</taxon>
        <taxon>Ecdysozoa</taxon>
        <taxon>Arthropoda</taxon>
        <taxon>Chelicerata</taxon>
        <taxon>Arachnida</taxon>
        <taxon>Acari</taxon>
        <taxon>Acariformes</taxon>
        <taxon>Sarcoptiformes</taxon>
        <taxon>Astigmata</taxon>
        <taxon>Psoroptidia</taxon>
        <taxon>Analgoidea</taxon>
        <taxon>Pyroglyphidae</taxon>
        <taxon>Dermatophagoidinae</taxon>
        <taxon>Dermatophagoides</taxon>
    </lineage>
</organism>
<protein>
    <submittedName>
        <fullName evidence="2">Uncharacterized protein</fullName>
    </submittedName>
</protein>
<evidence type="ECO:0000313" key="3">
    <source>
        <dbReference type="Proteomes" id="UP000790347"/>
    </source>
</evidence>
<evidence type="ECO:0000313" key="2">
    <source>
        <dbReference type="EMBL" id="KAH9501299.1"/>
    </source>
</evidence>
<accession>A0A922HS04</accession>
<name>A0A922HS04_DERFA</name>
<feature type="compositionally biased region" description="Polar residues" evidence="1">
    <location>
        <begin position="99"/>
        <end position="118"/>
    </location>
</feature>
<keyword evidence="3" id="KW-1185">Reference proteome</keyword>
<dbReference type="AlphaFoldDB" id="A0A922HS04"/>
<gene>
    <name evidence="2" type="ORF">DERF_012155</name>
</gene>
<evidence type="ECO:0000256" key="1">
    <source>
        <dbReference type="SAM" id="MobiDB-lite"/>
    </source>
</evidence>